<keyword evidence="2" id="KW-1185">Reference proteome</keyword>
<dbReference type="PROSITE" id="PS51257">
    <property type="entry name" value="PROKAR_LIPOPROTEIN"/>
    <property type="match status" value="1"/>
</dbReference>
<reference evidence="1" key="1">
    <citation type="submission" date="2023-07" db="EMBL/GenBank/DDBJ databases">
        <title>Genomic Encyclopedia of Type Strains, Phase IV (KMG-IV): sequencing the most valuable type-strain genomes for metagenomic binning, comparative biology and taxonomic classification.</title>
        <authorList>
            <person name="Goeker M."/>
        </authorList>
    </citation>
    <scope>NUCLEOTIDE SEQUENCE</scope>
    <source>
        <strain evidence="1">DSM 26174</strain>
    </source>
</reference>
<name>A0AAE4BUT6_9BACT</name>
<dbReference type="RefSeq" id="WP_309941648.1">
    <property type="nucleotide sequence ID" value="NZ_AP025305.1"/>
</dbReference>
<evidence type="ECO:0000313" key="2">
    <source>
        <dbReference type="Proteomes" id="UP001185092"/>
    </source>
</evidence>
<comment type="caution">
    <text evidence="1">The sequence shown here is derived from an EMBL/GenBank/DDBJ whole genome shotgun (WGS) entry which is preliminary data.</text>
</comment>
<proteinExistence type="predicted"/>
<dbReference type="EMBL" id="JAVDQD010000006">
    <property type="protein sequence ID" value="MDR6241108.1"/>
    <property type="molecule type" value="Genomic_DNA"/>
</dbReference>
<evidence type="ECO:0000313" key="1">
    <source>
        <dbReference type="EMBL" id="MDR6241108.1"/>
    </source>
</evidence>
<sequence length="352" mass="41313">MKNASIIMTLFVAVSCTVAVRTVNKGKNPNDIKKHSNLSEYANEYFWSNFHKGNYSNIDSVLYYLTSAYIENPNHLETVTHLGFTHMWALSEMYNLDTIPPIIIDHGTLALKYFGESYKLNPNDPRVLGFLAASKMTVADLSDDKKMSTEGYFNGKKSIHQWKEFNKLTIGYVMSQMHQDTWQYKKALKWQWEILDECYCQKYNEKTKKIEQYRAVQDTVNNLRNKRACWNSWIVPHNVEGFYMNMGDMLVKNGEWEKAKQVYMLAKQAPNYKTWPFKFVLEKRIVSAEENVEKFRQPIADDKVYQVSDVMLINSSISCVSCHKMSSQDLATYRNFDWKKYKNENNIYFTSK</sequence>
<organism evidence="1 2">
    <name type="scientific">Aureibacter tunicatorum</name>
    <dbReference type="NCBI Taxonomy" id="866807"/>
    <lineage>
        <taxon>Bacteria</taxon>
        <taxon>Pseudomonadati</taxon>
        <taxon>Bacteroidota</taxon>
        <taxon>Cytophagia</taxon>
        <taxon>Cytophagales</taxon>
        <taxon>Persicobacteraceae</taxon>
        <taxon>Aureibacter</taxon>
    </lineage>
</organism>
<dbReference type="AlphaFoldDB" id="A0AAE4BUT6"/>
<dbReference type="InterPro" id="IPR011990">
    <property type="entry name" value="TPR-like_helical_dom_sf"/>
</dbReference>
<gene>
    <name evidence="1" type="ORF">HNQ88_004184</name>
</gene>
<accession>A0AAE4BUT6</accession>
<dbReference type="Proteomes" id="UP001185092">
    <property type="component" value="Unassembled WGS sequence"/>
</dbReference>
<dbReference type="Gene3D" id="1.25.40.10">
    <property type="entry name" value="Tetratricopeptide repeat domain"/>
    <property type="match status" value="1"/>
</dbReference>
<protein>
    <submittedName>
        <fullName evidence="1">Uncharacterized protein</fullName>
    </submittedName>
</protein>